<organism evidence="2">
    <name type="scientific">Thermorudis peleae</name>
    <dbReference type="NCBI Taxonomy" id="1382356"/>
    <lineage>
        <taxon>Bacteria</taxon>
        <taxon>Pseudomonadati</taxon>
        <taxon>Thermomicrobiota</taxon>
        <taxon>Thermomicrobia</taxon>
        <taxon>Thermomicrobia incertae sedis</taxon>
        <taxon>Thermorudis</taxon>
    </lineage>
</organism>
<accession>A0A831TAY1</accession>
<dbReference type="AlphaFoldDB" id="A0A831TAY1"/>
<gene>
    <name evidence="2" type="ORF">ENP34_09850</name>
</gene>
<comment type="caution">
    <text evidence="2">The sequence shown here is derived from an EMBL/GenBank/DDBJ whole genome shotgun (WGS) entry which is preliminary data.</text>
</comment>
<protein>
    <recommendedName>
        <fullName evidence="3">Glycosyltransferase RgtA/B/C/D-like domain-containing protein</fullName>
    </recommendedName>
</protein>
<name>A0A831TAY1_9BACT</name>
<evidence type="ECO:0008006" key="3">
    <source>
        <dbReference type="Google" id="ProtNLM"/>
    </source>
</evidence>
<reference evidence="2" key="1">
    <citation type="journal article" date="2020" name="mSystems">
        <title>Genome- and Community-Level Interaction Insights into Carbon Utilization and Element Cycling Functions of Hydrothermarchaeota in Hydrothermal Sediment.</title>
        <authorList>
            <person name="Zhou Z."/>
            <person name="Liu Y."/>
            <person name="Xu W."/>
            <person name="Pan J."/>
            <person name="Luo Z.H."/>
            <person name="Li M."/>
        </authorList>
    </citation>
    <scope>NUCLEOTIDE SEQUENCE [LARGE SCALE GENOMIC DNA]</scope>
    <source>
        <strain evidence="2">SpSt-210</strain>
    </source>
</reference>
<proteinExistence type="predicted"/>
<feature type="transmembrane region" description="Helical" evidence="1">
    <location>
        <begin position="109"/>
        <end position="127"/>
    </location>
</feature>
<keyword evidence="1" id="KW-1133">Transmembrane helix</keyword>
<feature type="transmembrane region" description="Helical" evidence="1">
    <location>
        <begin position="186"/>
        <end position="206"/>
    </location>
</feature>
<keyword evidence="1" id="KW-0472">Membrane</keyword>
<feature type="transmembrane region" description="Helical" evidence="1">
    <location>
        <begin position="21"/>
        <end position="41"/>
    </location>
</feature>
<evidence type="ECO:0000256" key="1">
    <source>
        <dbReference type="SAM" id="Phobius"/>
    </source>
</evidence>
<evidence type="ECO:0000313" key="2">
    <source>
        <dbReference type="EMBL" id="HEG91725.1"/>
    </source>
</evidence>
<feature type="transmembrane region" description="Helical" evidence="1">
    <location>
        <begin position="134"/>
        <end position="155"/>
    </location>
</feature>
<feature type="transmembrane region" description="Helical" evidence="1">
    <location>
        <begin position="325"/>
        <end position="346"/>
    </location>
</feature>
<sequence length="546" mass="60381">MAIRERALVVSPPRVRLRGDVHTLVMLIQAIFVAVAVRLYFVLRSDFPLNDGGLFYSMVRDLQIAHYRLPVNTSYNLDGIPFAYPPLAFYVVGLIDSVGPWSLLGVMRFFPVIVSVLGLGAFVLLCQTMLRPKAAIVPAAFVFALLPMAFVWQIMGGGITRSLGQLFSILALWQAYLLYTRADRRHVLWLAILAGCTVLSHPEAAWFTAYSIPLLYLFLARDRRGLINSVLVGLGVLIVTAPWWATVLIRHGISALKPASDPGWPFYHGIVQLLHLDITREPTFTMLGGLALLGAFVCLGRREYLLPTWVLAIHALQPRAADQRAVIPLAMLAGIGLIEVVLPLLARVVRATTLLRSSSNGLARGVAHFLLDRTWLLQVTLLALTVQSAASTAYAFNPLLTGLSPDERAAMEWAATSTLRSSPFIVITGEPWFGQDKTSEWFPALTQRVSVDVVQGYEWVGGFAQRIARHEQLQACATQNSGCLENWAREHNIMFSYVYVTRRPANIEGVLIDRTAAIQASLRSDPRYVVVYDGPGAVIFRRVGNP</sequence>
<feature type="transmembrane region" description="Helical" evidence="1">
    <location>
        <begin position="284"/>
        <end position="305"/>
    </location>
</feature>
<keyword evidence="1" id="KW-0812">Transmembrane</keyword>
<dbReference type="EMBL" id="DSIY01000231">
    <property type="protein sequence ID" value="HEG91725.1"/>
    <property type="molecule type" value="Genomic_DNA"/>
</dbReference>
<feature type="transmembrane region" description="Helical" evidence="1">
    <location>
        <begin position="226"/>
        <end position="249"/>
    </location>
</feature>